<sequence length="107" mass="11850">MRKEADDGNSKRKKSRRFRVGGGMVSENEKWNRLDEYPLLPVQAGRTGTGTASANTAPGVHTGAPPSSPVKTRLAQLPKPDVHFEVKWRRRSSSCSDPQQRKPLSPK</sequence>
<evidence type="ECO:0000313" key="2">
    <source>
        <dbReference type="EMBL" id="CAI9178966.1"/>
    </source>
</evidence>
<organism evidence="2 3">
    <name type="scientific">Rangifer tarandus platyrhynchus</name>
    <name type="common">Svalbard reindeer</name>
    <dbReference type="NCBI Taxonomy" id="3082113"/>
    <lineage>
        <taxon>Eukaryota</taxon>
        <taxon>Metazoa</taxon>
        <taxon>Chordata</taxon>
        <taxon>Craniata</taxon>
        <taxon>Vertebrata</taxon>
        <taxon>Euteleostomi</taxon>
        <taxon>Mammalia</taxon>
        <taxon>Eutheria</taxon>
        <taxon>Laurasiatheria</taxon>
        <taxon>Artiodactyla</taxon>
        <taxon>Ruminantia</taxon>
        <taxon>Pecora</taxon>
        <taxon>Cervidae</taxon>
        <taxon>Odocoileinae</taxon>
        <taxon>Rangifer</taxon>
    </lineage>
</organism>
<dbReference type="Proteomes" id="UP001176941">
    <property type="component" value="Chromosome 8"/>
</dbReference>
<feature type="region of interest" description="Disordered" evidence="1">
    <location>
        <begin position="86"/>
        <end position="107"/>
    </location>
</feature>
<feature type="region of interest" description="Disordered" evidence="1">
    <location>
        <begin position="43"/>
        <end position="73"/>
    </location>
</feature>
<evidence type="ECO:0000256" key="1">
    <source>
        <dbReference type="SAM" id="MobiDB-lite"/>
    </source>
</evidence>
<gene>
    <name evidence="2" type="ORF">MRATA1EN1_LOCUS27928</name>
</gene>
<proteinExistence type="predicted"/>
<feature type="compositionally biased region" description="Basic and acidic residues" evidence="1">
    <location>
        <begin position="1"/>
        <end position="10"/>
    </location>
</feature>
<feature type="region of interest" description="Disordered" evidence="1">
    <location>
        <begin position="1"/>
        <end position="26"/>
    </location>
</feature>
<accession>A0ABN9A3K5</accession>
<evidence type="ECO:0000313" key="3">
    <source>
        <dbReference type="Proteomes" id="UP001176941"/>
    </source>
</evidence>
<name>A0ABN9A3K5_RANTA</name>
<protein>
    <submittedName>
        <fullName evidence="2">Uncharacterized protein</fullName>
    </submittedName>
</protein>
<keyword evidence="3" id="KW-1185">Reference proteome</keyword>
<dbReference type="EMBL" id="OX459944">
    <property type="protein sequence ID" value="CAI9178966.1"/>
    <property type="molecule type" value="Genomic_DNA"/>
</dbReference>
<reference evidence="2" key="1">
    <citation type="submission" date="2023-04" db="EMBL/GenBank/DDBJ databases">
        <authorList>
            <consortium name="ELIXIR-Norway"/>
        </authorList>
    </citation>
    <scope>NUCLEOTIDE SEQUENCE [LARGE SCALE GENOMIC DNA]</scope>
</reference>